<dbReference type="KEGG" id="elut:CKA38_08040"/>
<dbReference type="Pfam" id="PF11157">
    <property type="entry name" value="DUF2937"/>
    <property type="match status" value="1"/>
</dbReference>
<evidence type="ECO:0008006" key="5">
    <source>
        <dbReference type="Google" id="ProtNLM"/>
    </source>
</evidence>
<evidence type="ECO:0000256" key="2">
    <source>
        <dbReference type="SAM" id="Phobius"/>
    </source>
</evidence>
<name>A0A2U8E2U7_9BACT</name>
<proteinExistence type="predicted"/>
<dbReference type="EMBL" id="CP023004">
    <property type="protein sequence ID" value="AWI09193.1"/>
    <property type="molecule type" value="Genomic_DNA"/>
</dbReference>
<dbReference type="OrthoDB" id="193051at2"/>
<sequence length="208" mass="22806">MSFGRRALSSGEAVVDRVLCVVGAVLFSQAPEFMQQYLQRLGGHLDEARRMLAQYEGIARQANLSLDDFIARTGANADTVVARHAEVMRGVVDRVQDLSAAQAAIQDASMFTRPFAFLRHIDWEVASNTWAIFKPAVPTTGEGLAYAVAGIGVILGFYYGCIHFPITRCWRRRKECKAAQLAAAQQARADGDEAQEARDDTGRLDGIL</sequence>
<reference evidence="3 4" key="1">
    <citation type="journal article" date="2018" name="Syst. Appl. Microbiol.">
        <title>Ereboglobus luteus gen. nov. sp. nov. from cockroach guts, and new insights into the oxygen relationship of the genera Opitutus and Didymococcus (Verrucomicrobia: Opitutaceae).</title>
        <authorList>
            <person name="Tegtmeier D."/>
            <person name="Belitz A."/>
            <person name="Radek R."/>
            <person name="Heimerl T."/>
            <person name="Brune A."/>
        </authorList>
    </citation>
    <scope>NUCLEOTIDE SEQUENCE [LARGE SCALE GENOMIC DNA]</scope>
    <source>
        <strain evidence="3 4">Ho45</strain>
    </source>
</reference>
<organism evidence="3 4">
    <name type="scientific">Ereboglobus luteus</name>
    <dbReference type="NCBI Taxonomy" id="1796921"/>
    <lineage>
        <taxon>Bacteria</taxon>
        <taxon>Pseudomonadati</taxon>
        <taxon>Verrucomicrobiota</taxon>
        <taxon>Opitutia</taxon>
        <taxon>Opitutales</taxon>
        <taxon>Opitutaceae</taxon>
        <taxon>Ereboglobus</taxon>
    </lineage>
</organism>
<evidence type="ECO:0000256" key="1">
    <source>
        <dbReference type="SAM" id="MobiDB-lite"/>
    </source>
</evidence>
<keyword evidence="2" id="KW-1133">Transmembrane helix</keyword>
<dbReference type="AlphaFoldDB" id="A0A2U8E2U7"/>
<evidence type="ECO:0000313" key="3">
    <source>
        <dbReference type="EMBL" id="AWI09193.1"/>
    </source>
</evidence>
<keyword evidence="4" id="KW-1185">Reference proteome</keyword>
<evidence type="ECO:0000313" key="4">
    <source>
        <dbReference type="Proteomes" id="UP000244896"/>
    </source>
</evidence>
<dbReference type="InterPro" id="IPR022584">
    <property type="entry name" value="DUF2937"/>
</dbReference>
<keyword evidence="2" id="KW-0812">Transmembrane</keyword>
<feature type="transmembrane region" description="Helical" evidence="2">
    <location>
        <begin position="144"/>
        <end position="164"/>
    </location>
</feature>
<dbReference type="Proteomes" id="UP000244896">
    <property type="component" value="Chromosome"/>
</dbReference>
<accession>A0A2U8E2U7</accession>
<dbReference type="RefSeq" id="WP_108826502.1">
    <property type="nucleotide sequence ID" value="NZ_CP023004.1"/>
</dbReference>
<feature type="region of interest" description="Disordered" evidence="1">
    <location>
        <begin position="189"/>
        <end position="208"/>
    </location>
</feature>
<keyword evidence="2" id="KW-0472">Membrane</keyword>
<protein>
    <recommendedName>
        <fullName evidence="5">DUF2937 domain-containing protein</fullName>
    </recommendedName>
</protein>
<gene>
    <name evidence="3" type="ORF">CKA38_08040</name>
</gene>